<dbReference type="Pfam" id="PF14223">
    <property type="entry name" value="Retrotran_gag_2"/>
    <property type="match status" value="1"/>
</dbReference>
<dbReference type="AlphaFoldDB" id="A0A6I9SNW8"/>
<evidence type="ECO:0000313" key="1">
    <source>
        <dbReference type="Proteomes" id="UP000504604"/>
    </source>
</evidence>
<sequence>MLHINQVYVVWHIRYVVTKAFFGAKTIERFSIQEHGVKMLSLMEKLKGLKTHLEKETYIDVILQYLPHSFDLFIVNCNMNRLDKGLHELINILVQYEAMIEKSAPLLLVREASTSEAKGKRLDAGGGRRVRQNQLLQALRALLFLS</sequence>
<dbReference type="Proteomes" id="UP000504604">
    <property type="component" value="Linkage group LG1"/>
</dbReference>
<dbReference type="GeneID" id="105157073"/>
<protein>
    <submittedName>
        <fullName evidence="2">Uncharacterized protein LOC105157073</fullName>
    </submittedName>
</protein>
<name>A0A6I9SNW8_SESIN</name>
<dbReference type="OrthoDB" id="1734886at2759"/>
<reference evidence="2" key="2">
    <citation type="submission" date="2025-08" db="UniProtKB">
        <authorList>
            <consortium name="RefSeq"/>
        </authorList>
    </citation>
    <scope>IDENTIFICATION</scope>
</reference>
<proteinExistence type="predicted"/>
<evidence type="ECO:0000313" key="2">
    <source>
        <dbReference type="RefSeq" id="XP_011071670.1"/>
    </source>
</evidence>
<reference evidence="1" key="1">
    <citation type="submission" date="2024-10" db="UniProtKB">
        <authorList>
            <consortium name="RefSeq"/>
        </authorList>
    </citation>
    <scope>NUCLEOTIDE SEQUENCE [LARGE SCALE GENOMIC DNA]</scope>
    <source>
        <strain evidence="1">cv. Zhongzhi No. 13</strain>
    </source>
</reference>
<gene>
    <name evidence="2" type="primary">LOC105157073</name>
</gene>
<accession>A0A6I9SNW8</accession>
<keyword evidence="1" id="KW-1185">Reference proteome</keyword>
<dbReference type="InParanoid" id="A0A6I9SNW8"/>
<dbReference type="KEGG" id="sind:105157073"/>
<dbReference type="RefSeq" id="XP_011071670.1">
    <property type="nucleotide sequence ID" value="XM_011073368.1"/>
</dbReference>
<organism evidence="1 2">
    <name type="scientific">Sesamum indicum</name>
    <name type="common">Oriental sesame</name>
    <name type="synonym">Sesamum orientale</name>
    <dbReference type="NCBI Taxonomy" id="4182"/>
    <lineage>
        <taxon>Eukaryota</taxon>
        <taxon>Viridiplantae</taxon>
        <taxon>Streptophyta</taxon>
        <taxon>Embryophyta</taxon>
        <taxon>Tracheophyta</taxon>
        <taxon>Spermatophyta</taxon>
        <taxon>Magnoliopsida</taxon>
        <taxon>eudicotyledons</taxon>
        <taxon>Gunneridae</taxon>
        <taxon>Pentapetalae</taxon>
        <taxon>asterids</taxon>
        <taxon>lamiids</taxon>
        <taxon>Lamiales</taxon>
        <taxon>Pedaliaceae</taxon>
        <taxon>Sesamum</taxon>
    </lineage>
</organism>